<dbReference type="PANTHER" id="PTHR48111:SF4">
    <property type="entry name" value="DNA-BINDING DUAL TRANSCRIPTIONAL REGULATOR OMPR"/>
    <property type="match status" value="1"/>
</dbReference>
<keyword evidence="1 6" id="KW-0597">Phosphoprotein</keyword>
<dbReference type="AlphaFoldDB" id="A0A5E4S3B4"/>
<organism evidence="11 12">
    <name type="scientific">Pandoraea pneumonica</name>
    <dbReference type="NCBI Taxonomy" id="2508299"/>
    <lineage>
        <taxon>Bacteria</taxon>
        <taxon>Pseudomonadati</taxon>
        <taxon>Pseudomonadota</taxon>
        <taxon>Betaproteobacteria</taxon>
        <taxon>Burkholderiales</taxon>
        <taxon>Burkholderiaceae</taxon>
        <taxon>Pandoraea</taxon>
    </lineage>
</organism>
<dbReference type="FunFam" id="3.40.50.2300:FF:000001">
    <property type="entry name" value="DNA-binding response regulator PhoB"/>
    <property type="match status" value="1"/>
</dbReference>
<dbReference type="SMART" id="SM00862">
    <property type="entry name" value="Trans_reg_C"/>
    <property type="match status" value="1"/>
</dbReference>
<evidence type="ECO:0000313" key="11">
    <source>
        <dbReference type="EMBL" id="VVD68588.1"/>
    </source>
</evidence>
<sequence length="296" mass="31678">MLCRVAVMSSAQPPSASSAPVAIPRPAARLLVVDDDPQIRDLLSDYLRESGLDVLTAADGQQMWAQLAQASVDVVVLDLMLPGEDGLSLCRQLHARGDVSVIMLTSRGTLLDRIVGLEVGADDYLPKPFDPRELLARVKAILRRGPRLPAGGAASGSPLPPPVGSAGVGSVRQPPVHPAPPATPQRAQPAFFDFDGWRLDTLARQLISPEGRVITLGGSDYRTLQALVMHPHRPLSRDFLLDCAFGRHGAANDRAIDVCISRLRAHLDTRARPSPLIRTVRNEGYMLAADVVSAGA</sequence>
<dbReference type="GO" id="GO:0006355">
    <property type="term" value="P:regulation of DNA-templated transcription"/>
    <property type="evidence" value="ECO:0007669"/>
    <property type="project" value="InterPro"/>
</dbReference>
<evidence type="ECO:0000313" key="12">
    <source>
        <dbReference type="Proteomes" id="UP000366945"/>
    </source>
</evidence>
<dbReference type="EMBL" id="CABPSK010000001">
    <property type="protein sequence ID" value="VVD68588.1"/>
    <property type="molecule type" value="Genomic_DNA"/>
</dbReference>
<evidence type="ECO:0000259" key="10">
    <source>
        <dbReference type="PROSITE" id="PS51755"/>
    </source>
</evidence>
<dbReference type="GO" id="GO:0005829">
    <property type="term" value="C:cytosol"/>
    <property type="evidence" value="ECO:0007669"/>
    <property type="project" value="TreeGrafter"/>
</dbReference>
<name>A0A5E4S3B4_9BURK</name>
<protein>
    <submittedName>
        <fullName evidence="11">Transcriptional regulatory protein OmpR</fullName>
    </submittedName>
</protein>
<dbReference type="Pfam" id="PF00072">
    <property type="entry name" value="Response_reg"/>
    <property type="match status" value="1"/>
</dbReference>
<feature type="modified residue" description="4-aspartylphosphate" evidence="6">
    <location>
        <position position="78"/>
    </location>
</feature>
<keyword evidence="3" id="KW-0805">Transcription regulation</keyword>
<gene>
    <name evidence="11" type="primary">ompR_1</name>
    <name evidence="11" type="ORF">PPN31114_00484</name>
</gene>
<feature type="domain" description="Response regulatory" evidence="9">
    <location>
        <begin position="29"/>
        <end position="142"/>
    </location>
</feature>
<feature type="DNA-binding region" description="OmpR/PhoB-type" evidence="7">
    <location>
        <begin position="189"/>
        <end position="289"/>
    </location>
</feature>
<dbReference type="InterPro" id="IPR016032">
    <property type="entry name" value="Sig_transdc_resp-reg_C-effctor"/>
</dbReference>
<keyword evidence="4 7" id="KW-0238">DNA-binding</keyword>
<dbReference type="Gene3D" id="6.10.250.690">
    <property type="match status" value="1"/>
</dbReference>
<keyword evidence="12" id="KW-1185">Reference proteome</keyword>
<evidence type="ECO:0000256" key="8">
    <source>
        <dbReference type="SAM" id="MobiDB-lite"/>
    </source>
</evidence>
<evidence type="ECO:0000256" key="4">
    <source>
        <dbReference type="ARBA" id="ARBA00023125"/>
    </source>
</evidence>
<dbReference type="GO" id="GO:0000156">
    <property type="term" value="F:phosphorelay response regulator activity"/>
    <property type="evidence" value="ECO:0007669"/>
    <property type="project" value="TreeGrafter"/>
</dbReference>
<evidence type="ECO:0000256" key="7">
    <source>
        <dbReference type="PROSITE-ProRule" id="PRU01091"/>
    </source>
</evidence>
<feature type="region of interest" description="Disordered" evidence="8">
    <location>
        <begin position="149"/>
        <end position="187"/>
    </location>
</feature>
<dbReference type="Gene3D" id="3.40.50.2300">
    <property type="match status" value="1"/>
</dbReference>
<accession>A0A5E4S3B4</accession>
<feature type="compositionally biased region" description="Low complexity" evidence="8">
    <location>
        <begin position="164"/>
        <end position="174"/>
    </location>
</feature>
<evidence type="ECO:0000256" key="6">
    <source>
        <dbReference type="PROSITE-ProRule" id="PRU00169"/>
    </source>
</evidence>
<dbReference type="SUPFAM" id="SSF52172">
    <property type="entry name" value="CheY-like"/>
    <property type="match status" value="1"/>
</dbReference>
<dbReference type="SMART" id="SM00448">
    <property type="entry name" value="REC"/>
    <property type="match status" value="1"/>
</dbReference>
<keyword evidence="5" id="KW-0804">Transcription</keyword>
<evidence type="ECO:0000256" key="1">
    <source>
        <dbReference type="ARBA" id="ARBA00022553"/>
    </source>
</evidence>
<dbReference type="GO" id="GO:0000976">
    <property type="term" value="F:transcription cis-regulatory region binding"/>
    <property type="evidence" value="ECO:0007669"/>
    <property type="project" value="TreeGrafter"/>
</dbReference>
<dbReference type="Gene3D" id="1.10.10.10">
    <property type="entry name" value="Winged helix-like DNA-binding domain superfamily/Winged helix DNA-binding domain"/>
    <property type="match status" value="1"/>
</dbReference>
<dbReference type="SUPFAM" id="SSF46894">
    <property type="entry name" value="C-terminal effector domain of the bipartite response regulators"/>
    <property type="match status" value="1"/>
</dbReference>
<keyword evidence="2" id="KW-0902">Two-component regulatory system</keyword>
<dbReference type="InterPro" id="IPR011006">
    <property type="entry name" value="CheY-like_superfamily"/>
</dbReference>
<dbReference type="InterPro" id="IPR039420">
    <property type="entry name" value="WalR-like"/>
</dbReference>
<dbReference type="PROSITE" id="PS50110">
    <property type="entry name" value="RESPONSE_REGULATORY"/>
    <property type="match status" value="1"/>
</dbReference>
<feature type="domain" description="OmpR/PhoB-type" evidence="10">
    <location>
        <begin position="189"/>
        <end position="289"/>
    </location>
</feature>
<dbReference type="InterPro" id="IPR036388">
    <property type="entry name" value="WH-like_DNA-bd_sf"/>
</dbReference>
<dbReference type="CDD" id="cd00383">
    <property type="entry name" value="trans_reg_C"/>
    <property type="match status" value="1"/>
</dbReference>
<dbReference type="InterPro" id="IPR001867">
    <property type="entry name" value="OmpR/PhoB-type_DNA-bd"/>
</dbReference>
<dbReference type="PANTHER" id="PTHR48111">
    <property type="entry name" value="REGULATOR OF RPOS"/>
    <property type="match status" value="1"/>
</dbReference>
<evidence type="ECO:0000256" key="5">
    <source>
        <dbReference type="ARBA" id="ARBA00023163"/>
    </source>
</evidence>
<dbReference type="Pfam" id="PF00486">
    <property type="entry name" value="Trans_reg_C"/>
    <property type="match status" value="1"/>
</dbReference>
<dbReference type="GO" id="GO:0032993">
    <property type="term" value="C:protein-DNA complex"/>
    <property type="evidence" value="ECO:0007669"/>
    <property type="project" value="TreeGrafter"/>
</dbReference>
<dbReference type="InterPro" id="IPR001789">
    <property type="entry name" value="Sig_transdc_resp-reg_receiver"/>
</dbReference>
<evidence type="ECO:0000256" key="2">
    <source>
        <dbReference type="ARBA" id="ARBA00023012"/>
    </source>
</evidence>
<evidence type="ECO:0000256" key="3">
    <source>
        <dbReference type="ARBA" id="ARBA00023015"/>
    </source>
</evidence>
<proteinExistence type="predicted"/>
<evidence type="ECO:0000259" key="9">
    <source>
        <dbReference type="PROSITE" id="PS50110"/>
    </source>
</evidence>
<reference evidence="11 12" key="1">
    <citation type="submission" date="2019-08" db="EMBL/GenBank/DDBJ databases">
        <authorList>
            <person name="Peeters C."/>
        </authorList>
    </citation>
    <scope>NUCLEOTIDE SEQUENCE [LARGE SCALE GENOMIC DNA]</scope>
    <source>
        <strain evidence="11 12">LMG 31114</strain>
    </source>
</reference>
<dbReference type="PROSITE" id="PS51755">
    <property type="entry name" value="OMPR_PHOB"/>
    <property type="match status" value="1"/>
</dbReference>
<dbReference type="Proteomes" id="UP000366945">
    <property type="component" value="Unassembled WGS sequence"/>
</dbReference>